<dbReference type="Gene3D" id="3.30.450.20">
    <property type="entry name" value="PAS domain"/>
    <property type="match status" value="3"/>
</dbReference>
<dbReference type="Proteomes" id="UP000757435">
    <property type="component" value="Unassembled WGS sequence"/>
</dbReference>
<evidence type="ECO:0000256" key="5">
    <source>
        <dbReference type="ARBA" id="ARBA00022777"/>
    </source>
</evidence>
<protein>
    <recommendedName>
        <fullName evidence="2">histidine kinase</fullName>
        <ecNumber evidence="2">2.7.13.3</ecNumber>
    </recommendedName>
</protein>
<evidence type="ECO:0000256" key="1">
    <source>
        <dbReference type="ARBA" id="ARBA00000085"/>
    </source>
</evidence>
<dbReference type="Pfam" id="PF13426">
    <property type="entry name" value="PAS_9"/>
    <property type="match status" value="1"/>
</dbReference>
<dbReference type="AlphaFoldDB" id="A0A951QJ78"/>
<dbReference type="CDD" id="cd00130">
    <property type="entry name" value="PAS"/>
    <property type="match status" value="2"/>
</dbReference>
<keyword evidence="4" id="KW-0808">Transferase</keyword>
<reference evidence="8" key="2">
    <citation type="journal article" date="2022" name="Microbiol. Resour. Announc.">
        <title>Metagenome Sequencing to Explore Phylogenomics of Terrestrial Cyanobacteria.</title>
        <authorList>
            <person name="Ward R.D."/>
            <person name="Stajich J.E."/>
            <person name="Johansen J.R."/>
            <person name="Huntemann M."/>
            <person name="Clum A."/>
            <person name="Foster B."/>
            <person name="Foster B."/>
            <person name="Roux S."/>
            <person name="Palaniappan K."/>
            <person name="Varghese N."/>
            <person name="Mukherjee S."/>
            <person name="Reddy T.B.K."/>
            <person name="Daum C."/>
            <person name="Copeland A."/>
            <person name="Chen I.A."/>
            <person name="Ivanova N.N."/>
            <person name="Kyrpides N.C."/>
            <person name="Shapiro N."/>
            <person name="Eloe-Fadrosh E.A."/>
            <person name="Pietrasiak N."/>
        </authorList>
    </citation>
    <scope>NUCLEOTIDE SEQUENCE</scope>
    <source>
        <strain evidence="8">UHER 2000/2452</strain>
    </source>
</reference>
<evidence type="ECO:0000256" key="4">
    <source>
        <dbReference type="ARBA" id="ARBA00022679"/>
    </source>
</evidence>
<dbReference type="SUPFAM" id="SSF55785">
    <property type="entry name" value="PYP-like sensor domain (PAS domain)"/>
    <property type="match status" value="3"/>
</dbReference>
<dbReference type="InterPro" id="IPR000700">
    <property type="entry name" value="PAS-assoc_C"/>
</dbReference>
<gene>
    <name evidence="8" type="ORF">KME15_26520</name>
</gene>
<evidence type="ECO:0000259" key="7">
    <source>
        <dbReference type="PROSITE" id="PS50113"/>
    </source>
</evidence>
<evidence type="ECO:0000313" key="9">
    <source>
        <dbReference type="Proteomes" id="UP000757435"/>
    </source>
</evidence>
<proteinExistence type="predicted"/>
<evidence type="ECO:0000313" key="8">
    <source>
        <dbReference type="EMBL" id="MBW4662223.1"/>
    </source>
</evidence>
<sequence length="502" mass="57136">MMGDLFSAIGGTPDAVLDFITTQLLDPIAVYSETGEALYLSSAFLDHVQLLGSNFFADFADKTSINLAELWQRSIAGHSASFLLYEEKVQCSLQFFPQRKLMFVLAKLPEAEGIARNQRERTGIEAKWAAFARHSLNLFLEADETGKIIYSTPAIEQVLGYDVNQALGYYLLDLIHPQDINDFDLIYRLWLNGIEPAKRGIECRWKTAANDWVYLYVQRLRVNVDSGKPRMMLTAYNITDRKLLEAELQASEQKFRSLVLNMPGAAFRCDGSYTMGYISEGIQDVSGYLSSDFINDRTRSFLSIVHPEDVELIESSIEAAMQDNHANILEYRIVHADGSIRWMSEHRQGVFHNGNLLWFDGILLDISDRKRAEAQLQQSKAMNHAMMQSMMESTPDLVMRLSSAGEILSIYSDRYSDHKLDAIAPFPYLSQDKVGHHLNEFLPHPLSEQCMIYVDRALKTGEIQVEFRIPNSDRMGEARITVIGKNEVLAIVREITEHRRVR</sequence>
<reference evidence="8" key="1">
    <citation type="submission" date="2021-05" db="EMBL/GenBank/DDBJ databases">
        <authorList>
            <person name="Pietrasiak N."/>
            <person name="Ward R."/>
            <person name="Stajich J.E."/>
            <person name="Kurbessoian T."/>
        </authorList>
    </citation>
    <scope>NUCLEOTIDE SEQUENCE</scope>
    <source>
        <strain evidence="8">UHER 2000/2452</strain>
    </source>
</reference>
<evidence type="ECO:0000256" key="2">
    <source>
        <dbReference type="ARBA" id="ARBA00012438"/>
    </source>
</evidence>
<dbReference type="PANTHER" id="PTHR43304">
    <property type="entry name" value="PHYTOCHROME-LIKE PROTEIN CPH1"/>
    <property type="match status" value="1"/>
</dbReference>
<comment type="caution">
    <text evidence="8">The sequence shown here is derived from an EMBL/GenBank/DDBJ whole genome shotgun (WGS) entry which is preliminary data.</text>
</comment>
<dbReference type="SMART" id="SM00091">
    <property type="entry name" value="PAS"/>
    <property type="match status" value="4"/>
</dbReference>
<comment type="catalytic activity">
    <reaction evidence="1">
        <text>ATP + protein L-histidine = ADP + protein N-phospho-L-histidine.</text>
        <dbReference type="EC" id="2.7.13.3"/>
    </reaction>
</comment>
<accession>A0A951QJ78</accession>
<dbReference type="PANTHER" id="PTHR43304:SF1">
    <property type="entry name" value="PAC DOMAIN-CONTAINING PROTEIN"/>
    <property type="match status" value="1"/>
</dbReference>
<dbReference type="InterPro" id="IPR035965">
    <property type="entry name" value="PAS-like_dom_sf"/>
</dbReference>
<evidence type="ECO:0000256" key="3">
    <source>
        <dbReference type="ARBA" id="ARBA00022553"/>
    </source>
</evidence>
<organism evidence="8 9">
    <name type="scientific">Drouetiella hepatica Uher 2000/2452</name>
    <dbReference type="NCBI Taxonomy" id="904376"/>
    <lineage>
        <taxon>Bacteria</taxon>
        <taxon>Bacillati</taxon>
        <taxon>Cyanobacteriota</taxon>
        <taxon>Cyanophyceae</taxon>
        <taxon>Oculatellales</taxon>
        <taxon>Oculatellaceae</taxon>
        <taxon>Drouetiella</taxon>
    </lineage>
</organism>
<feature type="domain" description="PAS" evidence="6">
    <location>
        <begin position="143"/>
        <end position="179"/>
    </location>
</feature>
<dbReference type="InterPro" id="IPR052162">
    <property type="entry name" value="Sensor_kinase/Photoreceptor"/>
</dbReference>
<dbReference type="InterPro" id="IPR013655">
    <property type="entry name" value="PAS_fold_3"/>
</dbReference>
<dbReference type="InterPro" id="IPR001610">
    <property type="entry name" value="PAC"/>
</dbReference>
<dbReference type="SMART" id="SM00086">
    <property type="entry name" value="PAC"/>
    <property type="match status" value="2"/>
</dbReference>
<dbReference type="InterPro" id="IPR000014">
    <property type="entry name" value="PAS"/>
</dbReference>
<feature type="domain" description="PAS" evidence="6">
    <location>
        <begin position="251"/>
        <end position="324"/>
    </location>
</feature>
<name>A0A951QJ78_9CYAN</name>
<dbReference type="GO" id="GO:0004673">
    <property type="term" value="F:protein histidine kinase activity"/>
    <property type="evidence" value="ECO:0007669"/>
    <property type="project" value="UniProtKB-EC"/>
</dbReference>
<evidence type="ECO:0000259" key="6">
    <source>
        <dbReference type="PROSITE" id="PS50112"/>
    </source>
</evidence>
<dbReference type="NCBIfam" id="TIGR00229">
    <property type="entry name" value="sensory_box"/>
    <property type="match status" value="2"/>
</dbReference>
<feature type="domain" description="PAC" evidence="7">
    <location>
        <begin position="327"/>
        <end position="378"/>
    </location>
</feature>
<dbReference type="PROSITE" id="PS50113">
    <property type="entry name" value="PAC"/>
    <property type="match status" value="1"/>
</dbReference>
<dbReference type="Pfam" id="PF08447">
    <property type="entry name" value="PAS_3"/>
    <property type="match status" value="1"/>
</dbReference>
<keyword evidence="5" id="KW-0418">Kinase</keyword>
<dbReference type="PROSITE" id="PS50112">
    <property type="entry name" value="PAS"/>
    <property type="match status" value="2"/>
</dbReference>
<keyword evidence="3" id="KW-0597">Phosphoprotein</keyword>
<dbReference type="EC" id="2.7.13.3" evidence="2"/>
<dbReference type="EMBL" id="JAHHHD010000063">
    <property type="protein sequence ID" value="MBW4662223.1"/>
    <property type="molecule type" value="Genomic_DNA"/>
</dbReference>